<accession>A0A0F9JIU7</accession>
<sequence length="67" mass="8208">MNAIHKELKGILRHLNEEIKHLNELIKSLEYYLKRKVDEKVREKETSLFAKLDKLKEFLNDRIRFIQ</sequence>
<feature type="coiled-coil region" evidence="1">
    <location>
        <begin position="5"/>
        <end position="32"/>
    </location>
</feature>
<evidence type="ECO:0000256" key="1">
    <source>
        <dbReference type="SAM" id="Coils"/>
    </source>
</evidence>
<dbReference type="EMBL" id="LAZR01009976">
    <property type="protein sequence ID" value="KKM69518.1"/>
    <property type="molecule type" value="Genomic_DNA"/>
</dbReference>
<reference evidence="2" key="1">
    <citation type="journal article" date="2015" name="Nature">
        <title>Complex archaea that bridge the gap between prokaryotes and eukaryotes.</title>
        <authorList>
            <person name="Spang A."/>
            <person name="Saw J.H."/>
            <person name="Jorgensen S.L."/>
            <person name="Zaremba-Niedzwiedzka K."/>
            <person name="Martijn J."/>
            <person name="Lind A.E."/>
            <person name="van Eijk R."/>
            <person name="Schleper C."/>
            <person name="Guy L."/>
            <person name="Ettema T.J."/>
        </authorList>
    </citation>
    <scope>NUCLEOTIDE SEQUENCE</scope>
</reference>
<evidence type="ECO:0000313" key="2">
    <source>
        <dbReference type="EMBL" id="KKM69518.1"/>
    </source>
</evidence>
<proteinExistence type="predicted"/>
<comment type="caution">
    <text evidence="2">The sequence shown here is derived from an EMBL/GenBank/DDBJ whole genome shotgun (WGS) entry which is preliminary data.</text>
</comment>
<protein>
    <submittedName>
        <fullName evidence="2">Uncharacterized protein</fullName>
    </submittedName>
</protein>
<keyword evidence="1" id="KW-0175">Coiled coil</keyword>
<name>A0A0F9JIU7_9ZZZZ</name>
<gene>
    <name evidence="2" type="ORF">LCGC14_1450040</name>
</gene>
<organism evidence="2">
    <name type="scientific">marine sediment metagenome</name>
    <dbReference type="NCBI Taxonomy" id="412755"/>
    <lineage>
        <taxon>unclassified sequences</taxon>
        <taxon>metagenomes</taxon>
        <taxon>ecological metagenomes</taxon>
    </lineage>
</organism>
<dbReference type="AlphaFoldDB" id="A0A0F9JIU7"/>